<dbReference type="PANTHER" id="PTHR12526:SF510">
    <property type="entry name" value="D-INOSITOL 3-PHOSPHATE GLYCOSYLTRANSFERASE"/>
    <property type="match status" value="1"/>
</dbReference>
<reference evidence="5" key="2">
    <citation type="submission" date="2021-04" db="EMBL/GenBank/DDBJ databases">
        <authorList>
            <person name="Gilroy R."/>
        </authorList>
    </citation>
    <scope>NUCLEOTIDE SEQUENCE</scope>
    <source>
        <strain evidence="5">USASDec5-558</strain>
    </source>
</reference>
<accession>A0A9D2B1I8</accession>
<dbReference type="GO" id="GO:0016757">
    <property type="term" value="F:glycosyltransferase activity"/>
    <property type="evidence" value="ECO:0007669"/>
    <property type="project" value="UniProtKB-KW"/>
</dbReference>
<evidence type="ECO:0000313" key="6">
    <source>
        <dbReference type="Proteomes" id="UP000886829"/>
    </source>
</evidence>
<dbReference type="SUPFAM" id="SSF53756">
    <property type="entry name" value="UDP-Glycosyltransferase/glycogen phosphorylase"/>
    <property type="match status" value="1"/>
</dbReference>
<dbReference type="Proteomes" id="UP000886829">
    <property type="component" value="Unassembled WGS sequence"/>
</dbReference>
<dbReference type="EC" id="2.4.-.-" evidence="5"/>
<dbReference type="Pfam" id="PF00534">
    <property type="entry name" value="Glycos_transf_1"/>
    <property type="match status" value="1"/>
</dbReference>
<dbReference type="GO" id="GO:1901135">
    <property type="term" value="P:carbohydrate derivative metabolic process"/>
    <property type="evidence" value="ECO:0007669"/>
    <property type="project" value="UniProtKB-ARBA"/>
</dbReference>
<name>A0A9D2B1I8_9GAMM</name>
<feature type="compositionally biased region" description="Low complexity" evidence="3">
    <location>
        <begin position="526"/>
        <end position="613"/>
    </location>
</feature>
<feature type="domain" description="Glycosyl transferase family 1" evidence="4">
    <location>
        <begin position="275"/>
        <end position="333"/>
    </location>
</feature>
<evidence type="ECO:0000256" key="3">
    <source>
        <dbReference type="SAM" id="MobiDB-lite"/>
    </source>
</evidence>
<reference evidence="5" key="1">
    <citation type="journal article" date="2021" name="PeerJ">
        <title>Extensive microbial diversity within the chicken gut microbiome revealed by metagenomics and culture.</title>
        <authorList>
            <person name="Gilroy R."/>
            <person name="Ravi A."/>
            <person name="Getino M."/>
            <person name="Pursley I."/>
            <person name="Horton D.L."/>
            <person name="Alikhan N.F."/>
            <person name="Baker D."/>
            <person name="Gharbi K."/>
            <person name="Hall N."/>
            <person name="Watson M."/>
            <person name="Adriaenssens E.M."/>
            <person name="Foster-Nyarko E."/>
            <person name="Jarju S."/>
            <person name="Secka A."/>
            <person name="Antonio M."/>
            <person name="Oren A."/>
            <person name="Chaudhuri R.R."/>
            <person name="La Ragione R."/>
            <person name="Hildebrand F."/>
            <person name="Pallen M.J."/>
        </authorList>
    </citation>
    <scope>NUCLEOTIDE SEQUENCE</scope>
    <source>
        <strain evidence="5">USASDec5-558</strain>
    </source>
</reference>
<keyword evidence="2 5" id="KW-0808">Transferase</keyword>
<evidence type="ECO:0000313" key="5">
    <source>
        <dbReference type="EMBL" id="HIX57011.1"/>
    </source>
</evidence>
<dbReference type="PANTHER" id="PTHR12526">
    <property type="entry name" value="GLYCOSYLTRANSFERASE"/>
    <property type="match status" value="1"/>
</dbReference>
<feature type="compositionally biased region" description="Low complexity" evidence="3">
    <location>
        <begin position="502"/>
        <end position="514"/>
    </location>
</feature>
<protein>
    <submittedName>
        <fullName evidence="5">Glycosyltransferase</fullName>
        <ecNumber evidence="5">2.4.-.-</ecNumber>
    </submittedName>
</protein>
<proteinExistence type="predicted"/>
<evidence type="ECO:0000256" key="1">
    <source>
        <dbReference type="ARBA" id="ARBA00022676"/>
    </source>
</evidence>
<dbReference type="AlphaFoldDB" id="A0A9D2B1I8"/>
<evidence type="ECO:0000256" key="2">
    <source>
        <dbReference type="ARBA" id="ARBA00022679"/>
    </source>
</evidence>
<organism evidence="5 6">
    <name type="scientific">Candidatus Anaerobiospirillum pullistercoris</name>
    <dbReference type="NCBI Taxonomy" id="2838452"/>
    <lineage>
        <taxon>Bacteria</taxon>
        <taxon>Pseudomonadati</taxon>
        <taxon>Pseudomonadota</taxon>
        <taxon>Gammaproteobacteria</taxon>
        <taxon>Aeromonadales</taxon>
        <taxon>Succinivibrionaceae</taxon>
        <taxon>Anaerobiospirillum</taxon>
    </lineage>
</organism>
<gene>
    <name evidence="5" type="ORF">H9850_06025</name>
</gene>
<keyword evidence="1 5" id="KW-0328">Glycosyltransferase</keyword>
<feature type="region of interest" description="Disordered" evidence="3">
    <location>
        <begin position="440"/>
        <end position="678"/>
    </location>
</feature>
<dbReference type="EMBL" id="DXEV01000115">
    <property type="protein sequence ID" value="HIX57011.1"/>
    <property type="molecule type" value="Genomic_DNA"/>
</dbReference>
<dbReference type="InterPro" id="IPR001296">
    <property type="entry name" value="Glyco_trans_1"/>
</dbReference>
<feature type="compositionally biased region" description="Low complexity" evidence="3">
    <location>
        <begin position="645"/>
        <end position="671"/>
    </location>
</feature>
<dbReference type="Gene3D" id="3.40.50.2000">
    <property type="entry name" value="Glycogen Phosphorylase B"/>
    <property type="match status" value="2"/>
</dbReference>
<evidence type="ECO:0000259" key="4">
    <source>
        <dbReference type="Pfam" id="PF00534"/>
    </source>
</evidence>
<sequence>MAYKILWYSIPTLHDNTNGAAIHNKILLEALAARGIQVKVLNAMVADDVRGLAIFNRIAHQLNDTPQRKYLQFTDAGVEYVVIKTKGHLAPEVTTADQGQIFSVFVQFLEKFQPDVVMGYSADLFSCILRHEAKIRGIPVVYALCNGLHHTFSFADCDLIFSPSEATAKLYHDMDGIDVKAVGQFIYRDRVTSNPNKRDPKYITLVNPAPEKGLAIFVKLAMAYHQKHPEQRFLVVKSVGNYQRCIAALHYADGAPFLVSGAPNPIPMIDVAEHTDDIRLVYALSKVVVTPSVWHESWGCVATEAIFNDIPVLSSKSGGLPEAVREGGILLDAPASTQKDYNCLPNDAEIAPWVEALERLVNEDWTEQCRKASSYNDLNQSVDRLMTYLEPLLQKGQRAKRPLDHSFFFCDRAMKERKQNYAIHMPHLLATSSGESKEKLVVDENDSGTTAKTAQSNDANTKAKSKDKSDASAKGSKNKNKELAATVMEPSEPETSSEAKTKAGQPAAKAAANKSKTKGKGKDSSGKAAPKASANTNAKANASANAKAKAPQSSKPASETKAGSGAKATAGAKANANEASKANAKTAKANAKKTQPQGAKKAQGQASKAKPASGKQDGAKGQDGAKNQAPAAQNNKAKAARKGNKQGNKSAAAESKTAAESSAGAPAAPAADNTKQQK</sequence>
<feature type="compositionally biased region" description="Low complexity" evidence="3">
    <location>
        <begin position="624"/>
        <end position="637"/>
    </location>
</feature>
<feature type="compositionally biased region" description="Polar residues" evidence="3">
    <location>
        <begin position="447"/>
        <end position="456"/>
    </location>
</feature>
<comment type="caution">
    <text evidence="5">The sequence shown here is derived from an EMBL/GenBank/DDBJ whole genome shotgun (WGS) entry which is preliminary data.</text>
</comment>